<evidence type="ECO:0000313" key="3">
    <source>
        <dbReference type="Proteomes" id="UP000032232"/>
    </source>
</evidence>
<name>A0A0D1EBA9_9RHOB</name>
<proteinExistence type="predicted"/>
<sequence>MIVVTADTIRNPAILEVRQLPRRFVDRVTVWPRNASVKTVLRLLAEMQLLRFASWLAPLVVIALIWRGAALPLSQAPVLMVVLVAWAEMRLLRASPRRRAAMDRDAAARTRDLMTVQGRAALTRIAAGRDLRSGALRLVVEQSPLRLLPPLTFVTVQAEDPPRVLDLTEKERAILHEELFQAPLTEPALHEAATAEDEFLQEVVLDARGLSAHARLSAALASDRRA</sequence>
<keyword evidence="1" id="KW-1133">Transmembrane helix</keyword>
<feature type="transmembrane region" description="Helical" evidence="1">
    <location>
        <begin position="49"/>
        <end position="69"/>
    </location>
</feature>
<dbReference type="RefSeq" id="WP_043920107.1">
    <property type="nucleotide sequence ID" value="NZ_FZPF01000001.1"/>
</dbReference>
<dbReference type="AlphaFoldDB" id="A0A0D1EBA9"/>
<evidence type="ECO:0000313" key="2">
    <source>
        <dbReference type="EMBL" id="KIT15034.1"/>
    </source>
</evidence>
<dbReference type="OrthoDB" id="7852511at2"/>
<dbReference type="EMBL" id="JYFE01000060">
    <property type="protein sequence ID" value="KIT15034.1"/>
    <property type="molecule type" value="Genomic_DNA"/>
</dbReference>
<keyword evidence="1" id="KW-0472">Membrane</keyword>
<comment type="caution">
    <text evidence="2">The sequence shown here is derived from an EMBL/GenBank/DDBJ whole genome shotgun (WGS) entry which is preliminary data.</text>
</comment>
<dbReference type="PATRIC" id="fig|935700.4.peg.3466"/>
<keyword evidence="3" id="KW-1185">Reference proteome</keyword>
<accession>A0A0D1EBA9</accession>
<evidence type="ECO:0000256" key="1">
    <source>
        <dbReference type="SAM" id="Phobius"/>
    </source>
</evidence>
<gene>
    <name evidence="2" type="ORF">jaqu_33600</name>
</gene>
<organism evidence="2 3">
    <name type="scientific">Jannaschia aquimarina</name>
    <dbReference type="NCBI Taxonomy" id="935700"/>
    <lineage>
        <taxon>Bacteria</taxon>
        <taxon>Pseudomonadati</taxon>
        <taxon>Pseudomonadota</taxon>
        <taxon>Alphaproteobacteria</taxon>
        <taxon>Rhodobacterales</taxon>
        <taxon>Roseobacteraceae</taxon>
        <taxon>Jannaschia</taxon>
    </lineage>
</organism>
<keyword evidence="1" id="KW-0812">Transmembrane</keyword>
<protein>
    <submittedName>
        <fullName evidence="2">Uncharacterized protein</fullName>
    </submittedName>
</protein>
<reference evidence="2 3" key="1">
    <citation type="submission" date="2015-02" db="EMBL/GenBank/DDBJ databases">
        <title>Genome Sequence of Jannaschia aquimarina DSM28248, a member of the Roseobacter clade.</title>
        <authorList>
            <person name="Voget S."/>
            <person name="Daniel R."/>
        </authorList>
    </citation>
    <scope>NUCLEOTIDE SEQUENCE [LARGE SCALE GENOMIC DNA]</scope>
    <source>
        <strain evidence="2 3">GSW-M26</strain>
    </source>
</reference>
<dbReference type="Proteomes" id="UP000032232">
    <property type="component" value="Unassembled WGS sequence"/>
</dbReference>